<protein>
    <submittedName>
        <fullName evidence="1">Uncharacterized protein</fullName>
    </submittedName>
</protein>
<proteinExistence type="predicted"/>
<name>A0A4Y7JCL7_PAPSO</name>
<evidence type="ECO:0000313" key="1">
    <source>
        <dbReference type="EMBL" id="RZC57395.1"/>
    </source>
</evidence>
<dbReference type="Proteomes" id="UP000316621">
    <property type="component" value="Chromosome 4"/>
</dbReference>
<keyword evidence="2" id="KW-1185">Reference proteome</keyword>
<dbReference type="Gramene" id="RZC57395">
    <property type="protein sequence ID" value="RZC57395"/>
    <property type="gene ID" value="C5167_004698"/>
</dbReference>
<reference evidence="1 2" key="1">
    <citation type="journal article" date="2018" name="Science">
        <title>The opium poppy genome and morphinan production.</title>
        <authorList>
            <person name="Guo L."/>
            <person name="Winzer T."/>
            <person name="Yang X."/>
            <person name="Li Y."/>
            <person name="Ning Z."/>
            <person name="He Z."/>
            <person name="Teodor R."/>
            <person name="Lu Y."/>
            <person name="Bowser T.A."/>
            <person name="Graham I.A."/>
            <person name="Ye K."/>
        </authorList>
    </citation>
    <scope>NUCLEOTIDE SEQUENCE [LARGE SCALE GENOMIC DNA]</scope>
    <source>
        <strain evidence="2">cv. HN1</strain>
        <tissue evidence="1">Leaves</tissue>
    </source>
</reference>
<accession>A0A4Y7JCL7</accession>
<dbReference type="EMBL" id="CM010718">
    <property type="protein sequence ID" value="RZC57395.1"/>
    <property type="molecule type" value="Genomic_DNA"/>
</dbReference>
<sequence length="77" mass="8677">MGLTYMGLASRKLLKEELPKIFVEEINEQNDEAEPKVIDKDDGLIVEEAKFGSTEHTALYARIIRVLDMGMRPTGNP</sequence>
<dbReference type="AlphaFoldDB" id="A0A4Y7JCL7"/>
<organism evidence="1 2">
    <name type="scientific">Papaver somniferum</name>
    <name type="common">Opium poppy</name>
    <dbReference type="NCBI Taxonomy" id="3469"/>
    <lineage>
        <taxon>Eukaryota</taxon>
        <taxon>Viridiplantae</taxon>
        <taxon>Streptophyta</taxon>
        <taxon>Embryophyta</taxon>
        <taxon>Tracheophyta</taxon>
        <taxon>Spermatophyta</taxon>
        <taxon>Magnoliopsida</taxon>
        <taxon>Ranunculales</taxon>
        <taxon>Papaveraceae</taxon>
        <taxon>Papaveroideae</taxon>
        <taxon>Papaver</taxon>
    </lineage>
</organism>
<gene>
    <name evidence="1" type="ORF">C5167_004698</name>
</gene>
<evidence type="ECO:0000313" key="2">
    <source>
        <dbReference type="Proteomes" id="UP000316621"/>
    </source>
</evidence>